<evidence type="ECO:0000256" key="2">
    <source>
        <dbReference type="ARBA" id="ARBA00023315"/>
    </source>
</evidence>
<dbReference type="InterPro" id="IPR000182">
    <property type="entry name" value="GNAT_dom"/>
</dbReference>
<dbReference type="InterPro" id="IPR045039">
    <property type="entry name" value="NSI-like"/>
</dbReference>
<dbReference type="PANTHER" id="PTHR43626:SF4">
    <property type="entry name" value="GCN5-RELATED N-ACETYLTRANSFERASE 2, CHLOROPLASTIC"/>
    <property type="match status" value="1"/>
</dbReference>
<evidence type="ECO:0000313" key="4">
    <source>
        <dbReference type="EMBL" id="TCO56701.1"/>
    </source>
</evidence>
<comment type="caution">
    <text evidence="4">The sequence shown here is derived from an EMBL/GenBank/DDBJ whole genome shotgun (WGS) entry which is preliminary data.</text>
</comment>
<name>A0A4R2JB51_9PSEU</name>
<sequence length="166" mass="18719">MSDSLVVRRARATDVRRMKTVVDRYVGKVLLAKQLVTLYEDIQEFWVAERDGELLGCGALHVLWEDIAEIRTIAVLPQALGMGIGHAIIERLISTAKELGISRLFALTFEVGFFERHGFVEIDGTPVSPEVYEEMRRSLDQGVAEFLDLPYVKPNTLGNSRMLLEL</sequence>
<evidence type="ECO:0000256" key="1">
    <source>
        <dbReference type="ARBA" id="ARBA00022679"/>
    </source>
</evidence>
<keyword evidence="1 4" id="KW-0808">Transferase</keyword>
<dbReference type="PANTHER" id="PTHR43626">
    <property type="entry name" value="ACYL-COA N-ACYLTRANSFERASE"/>
    <property type="match status" value="1"/>
</dbReference>
<dbReference type="NCBIfam" id="NF005921">
    <property type="entry name" value="PRK07922.1"/>
    <property type="match status" value="1"/>
</dbReference>
<dbReference type="CDD" id="cd04301">
    <property type="entry name" value="NAT_SF"/>
    <property type="match status" value="1"/>
</dbReference>
<evidence type="ECO:0000259" key="3">
    <source>
        <dbReference type="PROSITE" id="PS51186"/>
    </source>
</evidence>
<dbReference type="InterPro" id="IPR016181">
    <property type="entry name" value="Acyl_CoA_acyltransferase"/>
</dbReference>
<dbReference type="PROSITE" id="PS51186">
    <property type="entry name" value="GNAT"/>
    <property type="match status" value="1"/>
</dbReference>
<dbReference type="Pfam" id="PF00583">
    <property type="entry name" value="Acetyltransf_1"/>
    <property type="match status" value="1"/>
</dbReference>
<dbReference type="GO" id="GO:0005737">
    <property type="term" value="C:cytoplasm"/>
    <property type="evidence" value="ECO:0007669"/>
    <property type="project" value="TreeGrafter"/>
</dbReference>
<dbReference type="EMBL" id="SLWS01000006">
    <property type="protein sequence ID" value="TCO56701.1"/>
    <property type="molecule type" value="Genomic_DNA"/>
</dbReference>
<reference evidence="4 5" key="1">
    <citation type="submission" date="2019-03" db="EMBL/GenBank/DDBJ databases">
        <title>Genomic Encyclopedia of Type Strains, Phase IV (KMG-IV): sequencing the most valuable type-strain genomes for metagenomic binning, comparative biology and taxonomic classification.</title>
        <authorList>
            <person name="Goeker M."/>
        </authorList>
    </citation>
    <scope>NUCLEOTIDE SEQUENCE [LARGE SCALE GENOMIC DNA]</scope>
    <source>
        <strain evidence="4 5">DSM 45934</strain>
    </source>
</reference>
<dbReference type="Gene3D" id="3.40.630.30">
    <property type="match status" value="1"/>
</dbReference>
<gene>
    <name evidence="4" type="ORF">EV192_106175</name>
</gene>
<keyword evidence="2" id="KW-0012">Acyltransferase</keyword>
<evidence type="ECO:0000313" key="5">
    <source>
        <dbReference type="Proteomes" id="UP000295680"/>
    </source>
</evidence>
<dbReference type="RefSeq" id="WP_132120205.1">
    <property type="nucleotide sequence ID" value="NZ_SLWS01000006.1"/>
</dbReference>
<dbReference type="SUPFAM" id="SSF55729">
    <property type="entry name" value="Acyl-CoA N-acyltransferases (Nat)"/>
    <property type="match status" value="1"/>
</dbReference>
<dbReference type="AlphaFoldDB" id="A0A4R2JB51"/>
<proteinExistence type="predicted"/>
<organism evidence="4 5">
    <name type="scientific">Actinocrispum wychmicini</name>
    <dbReference type="NCBI Taxonomy" id="1213861"/>
    <lineage>
        <taxon>Bacteria</taxon>
        <taxon>Bacillati</taxon>
        <taxon>Actinomycetota</taxon>
        <taxon>Actinomycetes</taxon>
        <taxon>Pseudonocardiales</taxon>
        <taxon>Pseudonocardiaceae</taxon>
        <taxon>Actinocrispum</taxon>
    </lineage>
</organism>
<dbReference type="OrthoDB" id="9793138at2"/>
<accession>A0A4R2JB51</accession>
<keyword evidence="5" id="KW-1185">Reference proteome</keyword>
<feature type="domain" description="N-acetyltransferase" evidence="3">
    <location>
        <begin position="5"/>
        <end position="140"/>
    </location>
</feature>
<protein>
    <submittedName>
        <fullName evidence="4">Amino-acid N-acetyltransferase</fullName>
    </submittedName>
</protein>
<dbReference type="Proteomes" id="UP000295680">
    <property type="component" value="Unassembled WGS sequence"/>
</dbReference>
<dbReference type="GO" id="GO:0008080">
    <property type="term" value="F:N-acetyltransferase activity"/>
    <property type="evidence" value="ECO:0007669"/>
    <property type="project" value="InterPro"/>
</dbReference>